<dbReference type="RefSeq" id="WP_006882907.1">
    <property type="nucleotide sequence ID" value="NZ_AOIU01000013.1"/>
</dbReference>
<dbReference type="Proteomes" id="UP000011626">
    <property type="component" value="Unassembled WGS sequence"/>
</dbReference>
<evidence type="ECO:0000313" key="2">
    <source>
        <dbReference type="EMBL" id="ELZ27483.1"/>
    </source>
</evidence>
<accession>M0CXY0</accession>
<organism evidence="2 3">
    <name type="scientific">Halosimplex carlsbadense 2-9-1</name>
    <dbReference type="NCBI Taxonomy" id="797114"/>
    <lineage>
        <taxon>Archaea</taxon>
        <taxon>Methanobacteriati</taxon>
        <taxon>Methanobacteriota</taxon>
        <taxon>Stenosarchaea group</taxon>
        <taxon>Halobacteria</taxon>
        <taxon>Halobacteriales</taxon>
        <taxon>Haloarculaceae</taxon>
        <taxon>Halosimplex</taxon>
    </lineage>
</organism>
<sequence>MKALCPNCGKTESEHTDRRRGTESALTIEFSCPECDHDWTVSL</sequence>
<evidence type="ECO:0000256" key="1">
    <source>
        <dbReference type="SAM" id="MobiDB-lite"/>
    </source>
</evidence>
<feature type="compositionally biased region" description="Basic and acidic residues" evidence="1">
    <location>
        <begin position="11"/>
        <end position="22"/>
    </location>
</feature>
<dbReference type="Gene3D" id="2.20.25.10">
    <property type="match status" value="1"/>
</dbReference>
<name>M0CXY0_9EURY</name>
<dbReference type="EMBL" id="AOIU01000013">
    <property type="protein sequence ID" value="ELZ27483.1"/>
    <property type="molecule type" value="Genomic_DNA"/>
</dbReference>
<proteinExistence type="predicted"/>
<keyword evidence="3" id="KW-1185">Reference proteome</keyword>
<reference evidence="2 3" key="1">
    <citation type="journal article" date="2014" name="PLoS Genet.">
        <title>Phylogenetically driven sequencing of extremely halophilic archaea reveals strategies for static and dynamic osmo-response.</title>
        <authorList>
            <person name="Becker E.A."/>
            <person name="Seitzer P.M."/>
            <person name="Tritt A."/>
            <person name="Larsen D."/>
            <person name="Krusor M."/>
            <person name="Yao A.I."/>
            <person name="Wu D."/>
            <person name="Madern D."/>
            <person name="Eisen J.A."/>
            <person name="Darling A.E."/>
            <person name="Facciotti M.T."/>
        </authorList>
    </citation>
    <scope>NUCLEOTIDE SEQUENCE [LARGE SCALE GENOMIC DNA]</scope>
    <source>
        <strain evidence="2 3">2-9-1</strain>
    </source>
</reference>
<dbReference type="STRING" id="797114.C475_06175"/>
<dbReference type="AlphaFoldDB" id="M0CXY0"/>
<comment type="caution">
    <text evidence="2">The sequence shown here is derived from an EMBL/GenBank/DDBJ whole genome shotgun (WGS) entry which is preliminary data.</text>
</comment>
<protein>
    <submittedName>
        <fullName evidence="2">Uncharacterized protein</fullName>
    </submittedName>
</protein>
<gene>
    <name evidence="2" type="ORF">C475_06175</name>
</gene>
<dbReference type="SUPFAM" id="SSF57783">
    <property type="entry name" value="Zinc beta-ribbon"/>
    <property type="match status" value="1"/>
</dbReference>
<feature type="region of interest" description="Disordered" evidence="1">
    <location>
        <begin position="1"/>
        <end position="22"/>
    </location>
</feature>
<evidence type="ECO:0000313" key="3">
    <source>
        <dbReference type="Proteomes" id="UP000011626"/>
    </source>
</evidence>